<name>A0A9P5YUD5_9AGAR</name>
<feature type="region of interest" description="Disordered" evidence="2">
    <location>
        <begin position="23"/>
        <end position="48"/>
    </location>
</feature>
<evidence type="ECO:0000313" key="4">
    <source>
        <dbReference type="EMBL" id="KAF9475303.1"/>
    </source>
</evidence>
<evidence type="ECO:0000259" key="3">
    <source>
        <dbReference type="Pfam" id="PF24883"/>
    </source>
</evidence>
<accession>A0A9P5YUD5</accession>
<keyword evidence="5" id="KW-1185">Reference proteome</keyword>
<dbReference type="PANTHER" id="PTHR10039:SF17">
    <property type="entry name" value="FUNGAL STAND N-TERMINAL GOODBYE DOMAIN-CONTAINING PROTEIN-RELATED"/>
    <property type="match status" value="1"/>
</dbReference>
<proteinExistence type="predicted"/>
<dbReference type="AlphaFoldDB" id="A0A9P5YUD5"/>
<protein>
    <recommendedName>
        <fullName evidence="3">Nephrocystin 3-like N-terminal domain-containing protein</fullName>
    </recommendedName>
</protein>
<dbReference type="SUPFAM" id="SSF52540">
    <property type="entry name" value="P-loop containing nucleoside triphosphate hydrolases"/>
    <property type="match status" value="1"/>
</dbReference>
<dbReference type="OrthoDB" id="5967843at2759"/>
<gene>
    <name evidence="4" type="ORF">BDN70DRAFT_996528</name>
</gene>
<comment type="caution">
    <text evidence="4">The sequence shown here is derived from an EMBL/GenBank/DDBJ whole genome shotgun (WGS) entry which is preliminary data.</text>
</comment>
<dbReference type="InterPro" id="IPR056884">
    <property type="entry name" value="NPHP3-like_N"/>
</dbReference>
<evidence type="ECO:0000256" key="1">
    <source>
        <dbReference type="ARBA" id="ARBA00022737"/>
    </source>
</evidence>
<keyword evidence="1" id="KW-0677">Repeat</keyword>
<dbReference type="Gene3D" id="3.40.50.300">
    <property type="entry name" value="P-loop containing nucleotide triphosphate hydrolases"/>
    <property type="match status" value="1"/>
</dbReference>
<dbReference type="Pfam" id="PF24883">
    <property type="entry name" value="NPHP3_N"/>
    <property type="match status" value="1"/>
</dbReference>
<organism evidence="4 5">
    <name type="scientific">Pholiota conissans</name>
    <dbReference type="NCBI Taxonomy" id="109636"/>
    <lineage>
        <taxon>Eukaryota</taxon>
        <taxon>Fungi</taxon>
        <taxon>Dikarya</taxon>
        <taxon>Basidiomycota</taxon>
        <taxon>Agaricomycotina</taxon>
        <taxon>Agaricomycetes</taxon>
        <taxon>Agaricomycetidae</taxon>
        <taxon>Agaricales</taxon>
        <taxon>Agaricineae</taxon>
        <taxon>Strophariaceae</taxon>
        <taxon>Pholiota</taxon>
    </lineage>
</organism>
<dbReference type="InterPro" id="IPR027417">
    <property type="entry name" value="P-loop_NTPase"/>
</dbReference>
<dbReference type="PANTHER" id="PTHR10039">
    <property type="entry name" value="AMELOGENIN"/>
    <property type="match status" value="1"/>
</dbReference>
<feature type="domain" description="Nephrocystin 3-like N-terminal" evidence="3">
    <location>
        <begin position="173"/>
        <end position="332"/>
    </location>
</feature>
<sequence length="707" mass="80919">MHGERDGNTVQLLHHKHWKERKCRNSVVKSEHSGSKSLEYHGSHRGRSNNIRNVGMSNGSANVVQNSFHIARSESRSRKDHRSHRTECISIQDDAKSIPPSHTAPSMFNRSNNVTINGGSFQVTNANPVYDRRARGLKLLTKRVANTAFHNSAQRIDPPRCHPKTREDVLETMFEWIMSSKHREEWILWLNGAAGAGKSAIMQTLAERCVAAFIAVASFFFFKSDSTRNSIGPLVATLVYQLIQNIPEVSDDILHIIEENPLILDQVIESQLQQLIIQPYLRLPAHLRRPFVVFIDGLDECIDHIEQAALIKVFGDIARKCDASIVFVIASRREHQIKAAFGKEHVTRVLRTIPLDELSLAQTSSEIRLYLTDKFDEIKKTHPRKQDLPPYWPHKSSIDGIVEKSSGQFIYASVVMNFVSTPHTLPSTQLSIIENIRLRDPEENPFANLDALYQYIFSKVKHLDIVKSILAMVLTKWDDTFTPHLPTKIKEFEVLFSLQAGDVESLLANLSAVVHCVRYSTTEIKFLHASLGDFLIDQSRSGKFYIDLEECRQQLLCIFFESRIPYYEKLAIWWIRAIAQLLINAEATARLQHSILSFEILINGPCWTLVYKSAEILYLLRNLDFGDRGQAYHHVLNISATYFSKTDPTTVNNHYDDTFPEELVTRIKKINPAIEIPEGLRKERRARAISIYGRLKREAKYLLDYCK</sequence>
<evidence type="ECO:0000256" key="2">
    <source>
        <dbReference type="SAM" id="MobiDB-lite"/>
    </source>
</evidence>
<feature type="compositionally biased region" description="Basic and acidic residues" evidence="2">
    <location>
        <begin position="29"/>
        <end position="42"/>
    </location>
</feature>
<dbReference type="EMBL" id="MU155338">
    <property type="protein sequence ID" value="KAF9475303.1"/>
    <property type="molecule type" value="Genomic_DNA"/>
</dbReference>
<evidence type="ECO:0000313" key="5">
    <source>
        <dbReference type="Proteomes" id="UP000807469"/>
    </source>
</evidence>
<reference evidence="4" key="1">
    <citation type="submission" date="2020-11" db="EMBL/GenBank/DDBJ databases">
        <authorList>
            <consortium name="DOE Joint Genome Institute"/>
            <person name="Ahrendt S."/>
            <person name="Riley R."/>
            <person name="Andreopoulos W."/>
            <person name="Labutti K."/>
            <person name="Pangilinan J."/>
            <person name="Ruiz-Duenas F.J."/>
            <person name="Barrasa J.M."/>
            <person name="Sanchez-Garcia M."/>
            <person name="Camarero S."/>
            <person name="Miyauchi S."/>
            <person name="Serrano A."/>
            <person name="Linde D."/>
            <person name="Babiker R."/>
            <person name="Drula E."/>
            <person name="Ayuso-Fernandez I."/>
            <person name="Pacheco R."/>
            <person name="Padilla G."/>
            <person name="Ferreira P."/>
            <person name="Barriuso J."/>
            <person name="Kellner H."/>
            <person name="Castanera R."/>
            <person name="Alfaro M."/>
            <person name="Ramirez L."/>
            <person name="Pisabarro A.G."/>
            <person name="Kuo A."/>
            <person name="Tritt A."/>
            <person name="Lipzen A."/>
            <person name="He G."/>
            <person name="Yan M."/>
            <person name="Ng V."/>
            <person name="Cullen D."/>
            <person name="Martin F."/>
            <person name="Rosso M.-N."/>
            <person name="Henrissat B."/>
            <person name="Hibbett D."/>
            <person name="Martinez A.T."/>
            <person name="Grigoriev I.V."/>
        </authorList>
    </citation>
    <scope>NUCLEOTIDE SEQUENCE</scope>
    <source>
        <strain evidence="4">CIRM-BRFM 674</strain>
    </source>
</reference>
<dbReference type="Proteomes" id="UP000807469">
    <property type="component" value="Unassembled WGS sequence"/>
</dbReference>